<evidence type="ECO:0000256" key="4">
    <source>
        <dbReference type="ARBA" id="ARBA00022490"/>
    </source>
</evidence>
<name>A0A2K8L4J8_9PROT</name>
<evidence type="ECO:0000313" key="6">
    <source>
        <dbReference type="EMBL" id="ATX82032.1"/>
    </source>
</evidence>
<dbReference type="NCBIfam" id="NF001464">
    <property type="entry name" value="PRK00321.1-5"/>
    <property type="match status" value="1"/>
</dbReference>
<dbReference type="RefSeq" id="WP_100265428.1">
    <property type="nucleotide sequence ID" value="NZ_CP018800.1"/>
</dbReference>
<evidence type="ECO:0000256" key="5">
    <source>
        <dbReference type="ARBA" id="ARBA00023172"/>
    </source>
</evidence>
<dbReference type="Pfam" id="PF04381">
    <property type="entry name" value="RdgC"/>
    <property type="match status" value="1"/>
</dbReference>
<dbReference type="Proteomes" id="UP000231637">
    <property type="component" value="Chromosome"/>
</dbReference>
<evidence type="ECO:0000256" key="3">
    <source>
        <dbReference type="ARBA" id="ARBA00022296"/>
    </source>
</evidence>
<keyword evidence="4" id="KW-0963">Cytoplasm</keyword>
<dbReference type="GO" id="GO:0000018">
    <property type="term" value="P:regulation of DNA recombination"/>
    <property type="evidence" value="ECO:0007669"/>
    <property type="project" value="TreeGrafter"/>
</dbReference>
<evidence type="ECO:0000313" key="7">
    <source>
        <dbReference type="Proteomes" id="UP000231637"/>
    </source>
</evidence>
<dbReference type="OrthoDB" id="5290530at2"/>
<gene>
    <name evidence="6" type="ORF">Ga0123462_1168</name>
</gene>
<keyword evidence="5" id="KW-0233">DNA recombination</keyword>
<proteinExistence type="inferred from homology"/>
<dbReference type="InterPro" id="IPR007476">
    <property type="entry name" value="RdgC"/>
</dbReference>
<evidence type="ECO:0000256" key="1">
    <source>
        <dbReference type="ARBA" id="ARBA00004453"/>
    </source>
</evidence>
<dbReference type="GO" id="GO:0003690">
    <property type="term" value="F:double-stranded DNA binding"/>
    <property type="evidence" value="ECO:0007669"/>
    <property type="project" value="TreeGrafter"/>
</dbReference>
<evidence type="ECO:0000256" key="2">
    <source>
        <dbReference type="ARBA" id="ARBA00008657"/>
    </source>
</evidence>
<dbReference type="GO" id="GO:0006310">
    <property type="term" value="P:DNA recombination"/>
    <property type="evidence" value="ECO:0007669"/>
    <property type="project" value="UniProtKB-KW"/>
</dbReference>
<sequence length="298" mass="33553">MWFKNIHFYQFEAPFKLTGQQLNEALFKQKARRCGQMEMTSQGWCPPLGMSSEMLVHQSGANLMICLRREEKVLPSSLVRERVEEQALAIEAEAGRPVGRKERRDIKDAVLQELMPKALVRASQTFAAILPESGWLIINAASAKKCEELMETLRKTLGTLNVVIPATEESPEGAMTRWLQNEASLPQGFSLEDACELYAATDAGGVIRCRNVDISRDEVRAHLAAGYRVRRMAMNWQERMSFILHEDLSVHRMRFDSAVLDESEGDDDASRFDADFTIMASELAEFIPILLAALNSKA</sequence>
<accession>A0A2K8L4J8</accession>
<dbReference type="AlphaFoldDB" id="A0A2K8L4J8"/>
<comment type="similarity">
    <text evidence="2">Belongs to the RdgC family.</text>
</comment>
<keyword evidence="7" id="KW-1185">Reference proteome</keyword>
<dbReference type="PANTHER" id="PTHR38103:SF1">
    <property type="entry name" value="RECOMBINATION-ASSOCIATED PROTEIN RDGC"/>
    <property type="match status" value="1"/>
</dbReference>
<dbReference type="GO" id="GO:0043590">
    <property type="term" value="C:bacterial nucleoid"/>
    <property type="evidence" value="ECO:0007669"/>
    <property type="project" value="TreeGrafter"/>
</dbReference>
<organism evidence="6 7">
    <name type="scientific">Mariprofundus ferrinatatus</name>
    <dbReference type="NCBI Taxonomy" id="1921087"/>
    <lineage>
        <taxon>Bacteria</taxon>
        <taxon>Pseudomonadati</taxon>
        <taxon>Pseudomonadota</taxon>
        <taxon>Candidatius Mariprofundia</taxon>
        <taxon>Mariprofundales</taxon>
        <taxon>Mariprofundaceae</taxon>
        <taxon>Mariprofundus</taxon>
    </lineage>
</organism>
<reference evidence="6 7" key="1">
    <citation type="submission" date="2016-12" db="EMBL/GenBank/DDBJ databases">
        <title>Isolation and genomic insights into novel planktonic Zetaproteobacteria from stratified waters of the Chesapeake Bay.</title>
        <authorList>
            <person name="McAllister S.M."/>
            <person name="Kato S."/>
            <person name="Chan C.S."/>
            <person name="Chiu B.K."/>
            <person name="Field E.K."/>
        </authorList>
    </citation>
    <scope>NUCLEOTIDE SEQUENCE [LARGE SCALE GENOMIC DNA]</scope>
    <source>
        <strain evidence="6 7">CP-8</strain>
    </source>
</reference>
<comment type="subcellular location">
    <subcellularLocation>
        <location evidence="1">Cytoplasm</location>
        <location evidence="1">Nucleoid</location>
    </subcellularLocation>
</comment>
<dbReference type="EMBL" id="CP018800">
    <property type="protein sequence ID" value="ATX82032.1"/>
    <property type="molecule type" value="Genomic_DNA"/>
</dbReference>
<protein>
    <recommendedName>
        <fullName evidence="3">Recombination-associated protein RdgC</fullName>
    </recommendedName>
</protein>
<dbReference type="KEGG" id="mfn:Ga0123462_1168"/>
<dbReference type="PANTHER" id="PTHR38103">
    <property type="entry name" value="RECOMBINATION-ASSOCIATED PROTEIN RDGC"/>
    <property type="match status" value="1"/>
</dbReference>